<dbReference type="EMBL" id="BAHC01000038">
    <property type="protein sequence ID" value="GAB88745.1"/>
    <property type="molecule type" value="Genomic_DNA"/>
</dbReference>
<organism evidence="14 15">
    <name type="scientific">Gordonia rhizosphera NBRC 16068</name>
    <dbReference type="NCBI Taxonomy" id="1108045"/>
    <lineage>
        <taxon>Bacteria</taxon>
        <taxon>Bacillati</taxon>
        <taxon>Actinomycetota</taxon>
        <taxon>Actinomycetes</taxon>
        <taxon>Mycobacteriales</taxon>
        <taxon>Gordoniaceae</taxon>
        <taxon>Gordonia</taxon>
    </lineage>
</organism>
<dbReference type="InterPro" id="IPR023213">
    <property type="entry name" value="CAT-like_dom_sf"/>
</dbReference>
<dbReference type="GO" id="GO:0004144">
    <property type="term" value="F:diacylglycerol O-acyltransferase activity"/>
    <property type="evidence" value="ECO:0007669"/>
    <property type="project" value="UniProtKB-EC"/>
</dbReference>
<dbReference type="GO" id="GO:0005886">
    <property type="term" value="C:plasma membrane"/>
    <property type="evidence" value="ECO:0007669"/>
    <property type="project" value="TreeGrafter"/>
</dbReference>
<dbReference type="InterPro" id="IPR004255">
    <property type="entry name" value="O-acyltransferase_WSD1_N"/>
</dbReference>
<dbReference type="Gene3D" id="3.30.559.10">
    <property type="entry name" value="Chloramphenicol acetyltransferase-like domain"/>
    <property type="match status" value="1"/>
</dbReference>
<comment type="caution">
    <text evidence="14">The sequence shown here is derived from an EMBL/GenBank/DDBJ whole genome shotgun (WGS) entry which is preliminary data.</text>
</comment>
<keyword evidence="6 11" id="KW-0808">Transferase</keyword>
<dbReference type="STRING" id="1108045.GORHZ_038_00150"/>
<reference evidence="14 15" key="1">
    <citation type="submission" date="2012-08" db="EMBL/GenBank/DDBJ databases">
        <title>Whole genome shotgun sequence of Gordonia rhizosphera NBRC 16068.</title>
        <authorList>
            <person name="Takarada H."/>
            <person name="Isaki S."/>
            <person name="Hosoyama A."/>
            <person name="Tsuchikane K."/>
            <person name="Katsumata H."/>
            <person name="Baba S."/>
            <person name="Ohji S."/>
            <person name="Yamazaki S."/>
            <person name="Fujita N."/>
        </authorList>
    </citation>
    <scope>NUCLEOTIDE SEQUENCE [LARGE SCALE GENOMIC DNA]</scope>
    <source>
        <strain evidence="14 15">NBRC 16068</strain>
    </source>
</reference>
<dbReference type="PANTHER" id="PTHR31650:SF1">
    <property type="entry name" value="WAX ESTER SYNTHASE_DIACYLGLYCEROL ACYLTRANSFERASE 4-RELATED"/>
    <property type="match status" value="1"/>
</dbReference>
<evidence type="ECO:0000313" key="14">
    <source>
        <dbReference type="EMBL" id="GAB88745.1"/>
    </source>
</evidence>
<comment type="catalytic activity">
    <reaction evidence="10 11">
        <text>an acyl-CoA + a 1,2-diacyl-sn-glycerol = a triacyl-sn-glycerol + CoA</text>
        <dbReference type="Rhea" id="RHEA:10868"/>
        <dbReference type="ChEBI" id="CHEBI:17815"/>
        <dbReference type="ChEBI" id="CHEBI:57287"/>
        <dbReference type="ChEBI" id="CHEBI:58342"/>
        <dbReference type="ChEBI" id="CHEBI:64615"/>
        <dbReference type="EC" id="2.3.1.20"/>
    </reaction>
</comment>
<dbReference type="Pfam" id="PF06974">
    <property type="entry name" value="WS_DGAT_C"/>
    <property type="match status" value="1"/>
</dbReference>
<dbReference type="RefSeq" id="WP_006330409.1">
    <property type="nucleotide sequence ID" value="NZ_BAHC01000038.1"/>
</dbReference>
<dbReference type="GO" id="GO:0071731">
    <property type="term" value="P:response to nitric oxide"/>
    <property type="evidence" value="ECO:0007669"/>
    <property type="project" value="TreeGrafter"/>
</dbReference>
<dbReference type="NCBIfam" id="TIGR02946">
    <property type="entry name" value="acyl_WS_DGAT"/>
    <property type="match status" value="1"/>
</dbReference>
<evidence type="ECO:0000256" key="8">
    <source>
        <dbReference type="ARBA" id="ARBA00023098"/>
    </source>
</evidence>
<dbReference type="Proteomes" id="UP000008363">
    <property type="component" value="Unassembled WGS sequence"/>
</dbReference>
<comment type="similarity">
    <text evidence="3 11">Belongs to the long-chain O-acyltransferase family.</text>
</comment>
<evidence type="ECO:0000256" key="2">
    <source>
        <dbReference type="ARBA" id="ARBA00005189"/>
    </source>
</evidence>
<keyword evidence="9 11" id="KW-0012">Acyltransferase</keyword>
<keyword evidence="5 11" id="KW-0444">Lipid biosynthesis</keyword>
<evidence type="ECO:0000259" key="12">
    <source>
        <dbReference type="Pfam" id="PF03007"/>
    </source>
</evidence>
<dbReference type="PANTHER" id="PTHR31650">
    <property type="entry name" value="O-ACYLTRANSFERASE (WSD1-LIKE) FAMILY PROTEIN"/>
    <property type="match status" value="1"/>
</dbReference>
<dbReference type="AlphaFoldDB" id="K6VPB7"/>
<name>K6VPB7_9ACTN</name>
<keyword evidence="15" id="KW-1185">Reference proteome</keyword>
<dbReference type="UniPathway" id="UPA00282"/>
<feature type="domain" description="O-acyltransferase WSD1 C-terminal" evidence="13">
    <location>
        <begin position="328"/>
        <end position="478"/>
    </location>
</feature>
<accession>K6VPB7</accession>
<evidence type="ECO:0000256" key="1">
    <source>
        <dbReference type="ARBA" id="ARBA00004771"/>
    </source>
</evidence>
<dbReference type="GO" id="GO:0001666">
    <property type="term" value="P:response to hypoxia"/>
    <property type="evidence" value="ECO:0007669"/>
    <property type="project" value="TreeGrafter"/>
</dbReference>
<evidence type="ECO:0000256" key="9">
    <source>
        <dbReference type="ARBA" id="ARBA00023315"/>
    </source>
</evidence>
<evidence type="ECO:0000256" key="3">
    <source>
        <dbReference type="ARBA" id="ARBA00009587"/>
    </source>
</evidence>
<evidence type="ECO:0000313" key="15">
    <source>
        <dbReference type="Proteomes" id="UP000008363"/>
    </source>
</evidence>
<dbReference type="GO" id="GO:0051701">
    <property type="term" value="P:biological process involved in interaction with host"/>
    <property type="evidence" value="ECO:0007669"/>
    <property type="project" value="TreeGrafter"/>
</dbReference>
<dbReference type="OrthoDB" id="9810950at2"/>
<dbReference type="GO" id="GO:0006071">
    <property type="term" value="P:glycerol metabolic process"/>
    <property type="evidence" value="ECO:0007669"/>
    <property type="project" value="UniProtKB-KW"/>
</dbReference>
<dbReference type="SUPFAM" id="SSF52777">
    <property type="entry name" value="CoA-dependent acyltransferases"/>
    <property type="match status" value="1"/>
</dbReference>
<feature type="domain" description="O-acyltransferase WSD1-like N-terminal" evidence="12">
    <location>
        <begin position="4"/>
        <end position="287"/>
    </location>
</feature>
<dbReference type="Pfam" id="PF03007">
    <property type="entry name" value="WS_DGAT_cat"/>
    <property type="match status" value="1"/>
</dbReference>
<evidence type="ECO:0000256" key="7">
    <source>
        <dbReference type="ARBA" id="ARBA00022798"/>
    </source>
</evidence>
<evidence type="ECO:0000256" key="6">
    <source>
        <dbReference type="ARBA" id="ARBA00022679"/>
    </source>
</evidence>
<dbReference type="GO" id="GO:0019432">
    <property type="term" value="P:triglyceride biosynthetic process"/>
    <property type="evidence" value="ECO:0007669"/>
    <property type="project" value="UniProtKB-UniPathway"/>
</dbReference>
<evidence type="ECO:0000256" key="11">
    <source>
        <dbReference type="RuleBase" id="RU361241"/>
    </source>
</evidence>
<dbReference type="InterPro" id="IPR009721">
    <property type="entry name" value="O-acyltransferase_WSD1_C"/>
</dbReference>
<evidence type="ECO:0000256" key="10">
    <source>
        <dbReference type="ARBA" id="ARBA00048109"/>
    </source>
</evidence>
<evidence type="ECO:0000259" key="13">
    <source>
        <dbReference type="Pfam" id="PF06974"/>
    </source>
</evidence>
<dbReference type="EC" id="2.3.1.20" evidence="4 11"/>
<proteinExistence type="inferred from homology"/>
<comment type="pathway">
    <text evidence="1 11">Glycerolipid metabolism; triacylglycerol biosynthesis.</text>
</comment>
<keyword evidence="8 11" id="KW-0443">Lipid metabolism</keyword>
<dbReference type="InterPro" id="IPR045034">
    <property type="entry name" value="O-acyltransferase_WSD1-like"/>
</dbReference>
<gene>
    <name evidence="14" type="ORF">GORHZ_038_00150</name>
</gene>
<keyword evidence="7 11" id="KW-0319">Glycerol metabolism</keyword>
<evidence type="ECO:0000256" key="4">
    <source>
        <dbReference type="ARBA" id="ARBA00013244"/>
    </source>
</evidence>
<comment type="pathway">
    <text evidence="2">Lipid metabolism.</text>
</comment>
<dbReference type="InterPro" id="IPR014292">
    <property type="entry name" value="Acyl_transf_WS/DGAT"/>
</dbReference>
<evidence type="ECO:0000256" key="5">
    <source>
        <dbReference type="ARBA" id="ARBA00022516"/>
    </source>
</evidence>
<protein>
    <recommendedName>
        <fullName evidence="4 11">Diacylglycerol O-acyltransferase</fullName>
        <ecNumber evidence="4 11">2.3.1.20</ecNumber>
    </recommendedName>
</protein>
<sequence>MRPLTSLDTFFLAAEDGRTVTNVSSLAILDKYGPDGKTLTRKHLQDLIGERLHLLAPLRWRLATVPFGVGHPYWIDGEVDLDFHVRELALVAPGDLAALETQVARLAEHPMDRSHPLWEVYLIHGLQDDRVAVLTKLHHAAVDGMSGAEVMNILLDGSPDGRDIAPAPRYRPEKEPGQLSMLARGLAAIPGQQLNSIGAAQRTMTNLDHVAVLRSIPGIGRIGRTVRGATQLYQGDGSALTAPSVTAPRLRINGRISPHRQLALVSLPLDEVKALKEHFHTTVNDVVVALCTGALRRWLLDLGELPDKPLVGMIPISVRTKKEFGTFGNKVSSMVAELPTDEPNPIVRLRRCREGLREAKETMHAVPASLMRDANDLVPPILFGRAMGLVTTFASSEALAPAANLVVSNVPGSRSRLYCAGHAVLEHYPVSTISDSLGLNVTVFSYTDRLEIGLVGDSTLVENLHGLAAAFPDELKLLNEAQSATSSEGVIQ</sequence>
<dbReference type="eggNOG" id="COG1020">
    <property type="taxonomic scope" value="Bacteria"/>
</dbReference>